<evidence type="ECO:0000256" key="7">
    <source>
        <dbReference type="ARBA" id="ARBA00023242"/>
    </source>
</evidence>
<gene>
    <name evidence="11" type="ORF">Taro_009860</name>
</gene>
<name>A0A843U665_COLES</name>
<evidence type="ECO:0000313" key="12">
    <source>
        <dbReference type="Proteomes" id="UP000652761"/>
    </source>
</evidence>
<dbReference type="InterPro" id="IPR052426">
    <property type="entry name" value="Plant_dev_regulator"/>
</dbReference>
<dbReference type="InterPro" id="IPR036236">
    <property type="entry name" value="Znf_C2H2_sf"/>
</dbReference>
<evidence type="ECO:0000256" key="1">
    <source>
        <dbReference type="ARBA" id="ARBA00004123"/>
    </source>
</evidence>
<dbReference type="SUPFAM" id="SSF57667">
    <property type="entry name" value="beta-beta-alpha zinc fingers"/>
    <property type="match status" value="1"/>
</dbReference>
<dbReference type="PROSITE" id="PS00028">
    <property type="entry name" value="ZINC_FINGER_C2H2_1"/>
    <property type="match status" value="1"/>
</dbReference>
<proteinExistence type="predicted"/>
<dbReference type="GO" id="GO:0005634">
    <property type="term" value="C:nucleus"/>
    <property type="evidence" value="ECO:0007669"/>
    <property type="project" value="UniProtKB-SubCell"/>
</dbReference>
<keyword evidence="4" id="KW-0862">Zinc</keyword>
<evidence type="ECO:0000256" key="5">
    <source>
        <dbReference type="ARBA" id="ARBA00023015"/>
    </source>
</evidence>
<evidence type="ECO:0000256" key="9">
    <source>
        <dbReference type="SAM" id="MobiDB-lite"/>
    </source>
</evidence>
<comment type="subcellular location">
    <subcellularLocation>
        <location evidence="1">Nucleus</location>
    </subcellularLocation>
</comment>
<dbReference type="OrthoDB" id="780709at2759"/>
<evidence type="ECO:0000256" key="2">
    <source>
        <dbReference type="ARBA" id="ARBA00022723"/>
    </source>
</evidence>
<evidence type="ECO:0000256" key="3">
    <source>
        <dbReference type="ARBA" id="ARBA00022771"/>
    </source>
</evidence>
<keyword evidence="7" id="KW-0539">Nucleus</keyword>
<reference evidence="11" key="1">
    <citation type="submission" date="2017-07" db="EMBL/GenBank/DDBJ databases">
        <title>Taro Niue Genome Assembly and Annotation.</title>
        <authorList>
            <person name="Atibalentja N."/>
            <person name="Keating K."/>
            <person name="Fields C.J."/>
        </authorList>
    </citation>
    <scope>NUCLEOTIDE SEQUENCE</scope>
    <source>
        <strain evidence="11">Niue_2</strain>
        <tissue evidence="11">Leaf</tissue>
    </source>
</reference>
<dbReference type="EMBL" id="NMUH01000351">
    <property type="protein sequence ID" value="MQL77490.1"/>
    <property type="molecule type" value="Genomic_DNA"/>
</dbReference>
<keyword evidence="3 8" id="KW-0863">Zinc-finger</keyword>
<dbReference type="Proteomes" id="UP000652761">
    <property type="component" value="Unassembled WGS sequence"/>
</dbReference>
<evidence type="ECO:0000256" key="8">
    <source>
        <dbReference type="PROSITE-ProRule" id="PRU00042"/>
    </source>
</evidence>
<feature type="compositionally biased region" description="Basic and acidic residues" evidence="9">
    <location>
        <begin position="1"/>
        <end position="14"/>
    </location>
</feature>
<feature type="region of interest" description="Disordered" evidence="9">
    <location>
        <begin position="144"/>
        <end position="170"/>
    </location>
</feature>
<feature type="region of interest" description="Disordered" evidence="9">
    <location>
        <begin position="1"/>
        <end position="31"/>
    </location>
</feature>
<feature type="compositionally biased region" description="Acidic residues" evidence="9">
    <location>
        <begin position="15"/>
        <end position="28"/>
    </location>
</feature>
<dbReference type="AlphaFoldDB" id="A0A843U665"/>
<comment type="caution">
    <text evidence="11">The sequence shown here is derived from an EMBL/GenBank/DDBJ whole genome shotgun (WGS) entry which is preliminary data.</text>
</comment>
<keyword evidence="12" id="KW-1185">Reference proteome</keyword>
<dbReference type="PANTHER" id="PTHR45801">
    <property type="entry name" value="OS07G0101800 PROTEIN"/>
    <property type="match status" value="1"/>
</dbReference>
<keyword evidence="5" id="KW-0805">Transcription regulation</keyword>
<evidence type="ECO:0000259" key="10">
    <source>
        <dbReference type="PROSITE" id="PS50157"/>
    </source>
</evidence>
<dbReference type="InterPro" id="IPR013087">
    <property type="entry name" value="Znf_C2H2_type"/>
</dbReference>
<evidence type="ECO:0000256" key="6">
    <source>
        <dbReference type="ARBA" id="ARBA00023163"/>
    </source>
</evidence>
<dbReference type="PROSITE" id="PS50157">
    <property type="entry name" value="ZINC_FINGER_C2H2_2"/>
    <property type="match status" value="1"/>
</dbReference>
<sequence>MESSHQRDHSKAYSEEIDAPDQVDDDDTGTGRPYECMFCRRGFSSAQALGGHMNIHRRDRARIRQPPRPEEEASEGCDYIQRHQNYRPAVYPPAYDPLRGPYGVYFPGGSSSISSTSAARPTAQGRGVAQWERRRELRMFGGDLHLGLGASGDDKREDGQRRQSEEDGGLDLELRLGMDGDQVSLPAMESVHVAFLQQGHRRGSTYFG</sequence>
<feature type="compositionally biased region" description="Basic and acidic residues" evidence="9">
    <location>
        <begin position="152"/>
        <end position="165"/>
    </location>
</feature>
<dbReference type="GO" id="GO:0008270">
    <property type="term" value="F:zinc ion binding"/>
    <property type="evidence" value="ECO:0007669"/>
    <property type="project" value="UniProtKB-KW"/>
</dbReference>
<feature type="domain" description="C2H2-type" evidence="10">
    <location>
        <begin position="34"/>
        <end position="61"/>
    </location>
</feature>
<dbReference type="PANTHER" id="PTHR45801:SF117">
    <property type="entry name" value="OS07G0417400 PROTEIN"/>
    <property type="match status" value="1"/>
</dbReference>
<organism evidence="11 12">
    <name type="scientific">Colocasia esculenta</name>
    <name type="common">Wild taro</name>
    <name type="synonym">Arum esculentum</name>
    <dbReference type="NCBI Taxonomy" id="4460"/>
    <lineage>
        <taxon>Eukaryota</taxon>
        <taxon>Viridiplantae</taxon>
        <taxon>Streptophyta</taxon>
        <taxon>Embryophyta</taxon>
        <taxon>Tracheophyta</taxon>
        <taxon>Spermatophyta</taxon>
        <taxon>Magnoliopsida</taxon>
        <taxon>Liliopsida</taxon>
        <taxon>Araceae</taxon>
        <taxon>Aroideae</taxon>
        <taxon>Colocasieae</taxon>
        <taxon>Colocasia</taxon>
    </lineage>
</organism>
<keyword evidence="2" id="KW-0479">Metal-binding</keyword>
<protein>
    <recommendedName>
        <fullName evidence="10">C2H2-type domain-containing protein</fullName>
    </recommendedName>
</protein>
<evidence type="ECO:0000256" key="4">
    <source>
        <dbReference type="ARBA" id="ARBA00022833"/>
    </source>
</evidence>
<keyword evidence="6" id="KW-0804">Transcription</keyword>
<dbReference type="Gene3D" id="3.30.160.60">
    <property type="entry name" value="Classic Zinc Finger"/>
    <property type="match status" value="1"/>
</dbReference>
<accession>A0A843U665</accession>
<evidence type="ECO:0000313" key="11">
    <source>
        <dbReference type="EMBL" id="MQL77490.1"/>
    </source>
</evidence>